<reference evidence="2" key="2">
    <citation type="journal article" date="2018" name="Genome Res.">
        <title>The genomic architecture and molecular evolution of ant odorant receptors.</title>
        <authorList>
            <person name="McKenzie S.K."/>
            <person name="Kronauer D.J.C."/>
        </authorList>
    </citation>
    <scope>NUCLEOTIDE SEQUENCE [LARGE SCALE GENOMIC DNA]</scope>
    <source>
        <strain evidence="2">Clonal line C1</strain>
    </source>
</reference>
<organism evidence="1 3">
    <name type="scientific">Ooceraea biroi</name>
    <name type="common">Clonal raider ant</name>
    <name type="synonym">Cerapachys biroi</name>
    <dbReference type="NCBI Taxonomy" id="2015173"/>
    <lineage>
        <taxon>Eukaryota</taxon>
        <taxon>Metazoa</taxon>
        <taxon>Ecdysozoa</taxon>
        <taxon>Arthropoda</taxon>
        <taxon>Hexapoda</taxon>
        <taxon>Insecta</taxon>
        <taxon>Pterygota</taxon>
        <taxon>Neoptera</taxon>
        <taxon>Endopterygota</taxon>
        <taxon>Hymenoptera</taxon>
        <taxon>Apocrita</taxon>
        <taxon>Aculeata</taxon>
        <taxon>Formicoidea</taxon>
        <taxon>Formicidae</taxon>
        <taxon>Dorylinae</taxon>
        <taxon>Ooceraea</taxon>
    </lineage>
</organism>
<dbReference type="EMBL" id="QOIP01000011">
    <property type="protein sequence ID" value="RLU16418.1"/>
    <property type="molecule type" value="Genomic_DNA"/>
</dbReference>
<dbReference type="OMA" id="PISWNEE"/>
<protein>
    <submittedName>
        <fullName evidence="1">Uncharacterized protein</fullName>
    </submittedName>
</protein>
<dbReference type="OrthoDB" id="248923at2759"/>
<reference evidence="2" key="3">
    <citation type="submission" date="2018-07" db="EMBL/GenBank/DDBJ databases">
        <authorList>
            <person name="Mckenzie S.K."/>
            <person name="Kronauer D.J.C."/>
        </authorList>
    </citation>
    <scope>NUCLEOTIDE SEQUENCE</scope>
    <source>
        <strain evidence="2">Clonal line C1</strain>
    </source>
</reference>
<evidence type="ECO:0000313" key="1">
    <source>
        <dbReference type="EMBL" id="EZA60414.1"/>
    </source>
</evidence>
<dbReference type="AlphaFoldDB" id="A0A026WZ45"/>
<reference evidence="1 3" key="1">
    <citation type="journal article" date="2014" name="Curr. Biol.">
        <title>The genome of the clonal raider ant Cerapachys biroi.</title>
        <authorList>
            <person name="Oxley P.R."/>
            <person name="Ji L."/>
            <person name="Fetter-Pruneda I."/>
            <person name="McKenzie S.K."/>
            <person name="Li C."/>
            <person name="Hu H."/>
            <person name="Zhang G."/>
            <person name="Kronauer D.J."/>
        </authorList>
    </citation>
    <scope>NUCLEOTIDE SEQUENCE [LARGE SCALE GENOMIC DNA]</scope>
</reference>
<dbReference type="Proteomes" id="UP000279307">
    <property type="component" value="Chromosome 11"/>
</dbReference>
<evidence type="ECO:0000313" key="2">
    <source>
        <dbReference type="EMBL" id="RLU16418.1"/>
    </source>
</evidence>
<proteinExistence type="predicted"/>
<keyword evidence="3" id="KW-1185">Reference proteome</keyword>
<dbReference type="EMBL" id="KK107078">
    <property type="protein sequence ID" value="EZA60414.1"/>
    <property type="molecule type" value="Genomic_DNA"/>
</dbReference>
<name>A0A026WZ45_OOCBI</name>
<dbReference type="Proteomes" id="UP000053097">
    <property type="component" value="Unassembled WGS sequence"/>
</dbReference>
<sequence>MSAKSVVYRVETYIVPHVNKLPAEVISNRIDDVKIANQLNIQSNDKTCENNVQNEESGERIEVRKCLAKSSKLIGVKVKDATNESDIVLDTQSDNDDDNDKRCYNDEDFYHCDGRIKTQRTEFKISIGEQDTLYPVKQFKRVNSLMSIDERSEGSEIKLNDFCYHGYQNGCTASIPSPEEVSEEVFKDNWLQKIEILRQQEISLTEREIRLQNREREVFKKERELRIAERVLRGKLRQVEQQLKHQKDIETVQKRLERTARIIECKSLDEFSNKSCDEYAKDKEFNKKTNLTHTKSHASSRHLASSISTNINSYSSMRYKEKPKISYNDLDSTLSADIGDASFVRTSERFNPEVFKKPYAFTRSASERRPKLKSQMALNIEGRPEYAIEEDKVLRKLSENICVSQDRDTRFQNYGLVDRASENSQSKLEHNSKSDEMLFSKQNLEANNKPGHRKSVSGASKDRPISWNEEMNEWLQKKRQAYNLSIKNKENFKCNNVTEKSSKASKNKIFTIFR</sequence>
<evidence type="ECO:0000313" key="3">
    <source>
        <dbReference type="Proteomes" id="UP000053097"/>
    </source>
</evidence>
<accession>A0A026WZ45</accession>
<gene>
    <name evidence="2" type="ORF">DMN91_010486</name>
    <name evidence="1" type="ORF">X777_13503</name>
</gene>